<sequence>MIDCHVHIERGPYTREWINEFINQAKSREITDLYLLEHTHRFREFQECYEEVAHYSEYQNDWYKRRSGVLLQSYINLVKNYKEKPHHGINIKWGLEVCYLPGIEKIIEQLKKNNTFDFYTGSIHWLNGWGFDHKKEFWKGEIVNDVYKQYFDTEVRLIQSELFDYIAHPDSIKCFGHYPTYELDEEYEKVIHVAKSTTIQFEQSCGLYNNYGHNKIGLEENFLKKLKENGIQIITASDAHRPEDVGRNIEKALALINEA</sequence>
<dbReference type="InterPro" id="IPR016195">
    <property type="entry name" value="Pol/histidinol_Pase-like"/>
</dbReference>
<evidence type="ECO:0000256" key="6">
    <source>
        <dbReference type="ARBA" id="ARBA00023102"/>
    </source>
</evidence>
<dbReference type="AlphaFoldDB" id="A0A3P3XN56"/>
<protein>
    <recommendedName>
        <fullName evidence="3 8">Histidinol-phosphatase</fullName>
        <shortName evidence="8">HolPase</shortName>
        <ecNumber evidence="3 8">3.1.3.15</ecNumber>
    </recommendedName>
</protein>
<evidence type="ECO:0000259" key="9">
    <source>
        <dbReference type="Pfam" id="PF02811"/>
    </source>
</evidence>
<dbReference type="EMBL" id="FWDO01000002">
    <property type="protein sequence ID" value="SLM17353.1"/>
    <property type="molecule type" value="Genomic_DNA"/>
</dbReference>
<feature type="domain" description="PHP" evidence="9">
    <location>
        <begin position="3"/>
        <end position="192"/>
    </location>
</feature>
<dbReference type="PANTHER" id="PTHR21039">
    <property type="entry name" value="HISTIDINOL PHOSPHATASE-RELATED"/>
    <property type="match status" value="1"/>
</dbReference>
<organism evidence="11">
    <name type="scientific">uncultured spirochete</name>
    <dbReference type="NCBI Taxonomy" id="156406"/>
    <lineage>
        <taxon>Bacteria</taxon>
        <taxon>Pseudomonadati</taxon>
        <taxon>Spirochaetota</taxon>
        <taxon>Spirochaetia</taxon>
        <taxon>Spirochaetales</taxon>
        <taxon>environmental samples</taxon>
    </lineage>
</organism>
<evidence type="ECO:0000256" key="8">
    <source>
        <dbReference type="RuleBase" id="RU366003"/>
    </source>
</evidence>
<comment type="pathway">
    <text evidence="1 8">Amino-acid biosynthesis; L-histidine biosynthesis; L-histidine from 5-phospho-alpha-D-ribose 1-diphosphate: step 8/9.</text>
</comment>
<evidence type="ECO:0000256" key="4">
    <source>
        <dbReference type="ARBA" id="ARBA00022605"/>
    </source>
</evidence>
<dbReference type="InterPro" id="IPR004013">
    <property type="entry name" value="PHP_dom"/>
</dbReference>
<evidence type="ECO:0000256" key="2">
    <source>
        <dbReference type="ARBA" id="ARBA00009152"/>
    </source>
</evidence>
<evidence type="ECO:0000256" key="3">
    <source>
        <dbReference type="ARBA" id="ARBA00013085"/>
    </source>
</evidence>
<dbReference type="UniPathway" id="UPA00031">
    <property type="reaction ID" value="UER00013"/>
</dbReference>
<evidence type="ECO:0000313" key="11">
    <source>
        <dbReference type="EMBL" id="SLM17353.1"/>
    </source>
</evidence>
<dbReference type="PANTHER" id="PTHR21039:SF0">
    <property type="entry name" value="HISTIDINOL-PHOSPHATASE"/>
    <property type="match status" value="1"/>
</dbReference>
<keyword evidence="6 8" id="KW-0368">Histidine biosynthesis</keyword>
<dbReference type="GO" id="GO:0000105">
    <property type="term" value="P:L-histidine biosynthetic process"/>
    <property type="evidence" value="ECO:0007669"/>
    <property type="project" value="UniProtKB-UniRule"/>
</dbReference>
<evidence type="ECO:0000256" key="1">
    <source>
        <dbReference type="ARBA" id="ARBA00004970"/>
    </source>
</evidence>
<keyword evidence="5 8" id="KW-0378">Hydrolase</keyword>
<name>A0A3P3XN56_9SPIR</name>
<dbReference type="Pfam" id="PF02811">
    <property type="entry name" value="PHP"/>
    <property type="match status" value="1"/>
</dbReference>
<comment type="catalytic activity">
    <reaction evidence="7 8">
        <text>L-histidinol phosphate + H2O = L-histidinol + phosphate</text>
        <dbReference type="Rhea" id="RHEA:14465"/>
        <dbReference type="ChEBI" id="CHEBI:15377"/>
        <dbReference type="ChEBI" id="CHEBI:43474"/>
        <dbReference type="ChEBI" id="CHEBI:57699"/>
        <dbReference type="ChEBI" id="CHEBI:57980"/>
        <dbReference type="EC" id="3.1.3.15"/>
    </reaction>
</comment>
<evidence type="ECO:0000256" key="7">
    <source>
        <dbReference type="ARBA" id="ARBA00049158"/>
    </source>
</evidence>
<evidence type="ECO:0000256" key="5">
    <source>
        <dbReference type="ARBA" id="ARBA00022801"/>
    </source>
</evidence>
<comment type="similarity">
    <text evidence="2 8">Belongs to the PHP hydrolase family. HisK subfamily.</text>
</comment>
<dbReference type="SUPFAM" id="SSF89550">
    <property type="entry name" value="PHP domain-like"/>
    <property type="match status" value="1"/>
</dbReference>
<keyword evidence="4 8" id="KW-0028">Amino-acid biosynthesis</keyword>
<gene>
    <name evidence="10" type="ORF">SPIRO4BDMA_10011</name>
    <name evidence="11" type="ORF">SPIRO4BDMA_20007</name>
</gene>
<proteinExistence type="inferred from homology"/>
<dbReference type="Gene3D" id="3.20.20.140">
    <property type="entry name" value="Metal-dependent hydrolases"/>
    <property type="match status" value="1"/>
</dbReference>
<dbReference type="GO" id="GO:0004401">
    <property type="term" value="F:histidinol-phosphatase activity"/>
    <property type="evidence" value="ECO:0007669"/>
    <property type="project" value="UniProtKB-UniRule"/>
</dbReference>
<dbReference type="GO" id="GO:0005737">
    <property type="term" value="C:cytoplasm"/>
    <property type="evidence" value="ECO:0007669"/>
    <property type="project" value="TreeGrafter"/>
</dbReference>
<evidence type="ECO:0000313" key="10">
    <source>
        <dbReference type="EMBL" id="SLM17343.1"/>
    </source>
</evidence>
<dbReference type="InterPro" id="IPR010140">
    <property type="entry name" value="Histidinol_P_phosphatase_HisJ"/>
</dbReference>
<dbReference type="EMBL" id="FWDO01000001">
    <property type="protein sequence ID" value="SLM17343.1"/>
    <property type="molecule type" value="Genomic_DNA"/>
</dbReference>
<accession>A0A3P3XN56</accession>
<reference evidence="11" key="1">
    <citation type="submission" date="2017-02" db="EMBL/GenBank/DDBJ databases">
        <authorList>
            <person name="Regsiter A."/>
            <person name="William W."/>
        </authorList>
    </citation>
    <scope>NUCLEOTIDE SEQUENCE</scope>
    <source>
        <strain evidence="11">BdmA 4</strain>
    </source>
</reference>
<dbReference type="EC" id="3.1.3.15" evidence="3 8"/>